<dbReference type="RefSeq" id="XP_046046160.1">
    <property type="nucleotide sequence ID" value="XM_046193613.1"/>
</dbReference>
<gene>
    <name evidence="1" type="ORF">BKA55DRAFT_577403</name>
</gene>
<dbReference type="EMBL" id="JAGMUX010000014">
    <property type="protein sequence ID" value="KAH7240366.1"/>
    <property type="molecule type" value="Genomic_DNA"/>
</dbReference>
<dbReference type="GeneID" id="70223567"/>
<keyword evidence="2" id="KW-1185">Reference proteome</keyword>
<evidence type="ECO:0000313" key="2">
    <source>
        <dbReference type="Proteomes" id="UP000720189"/>
    </source>
</evidence>
<dbReference type="OrthoDB" id="3596450at2759"/>
<sequence>MPPCLHRLALPLWKKNPEGIDGTSDHNISTYLIDSSLLTVCQESRSLMKRVFETNDTSRMGFPRSRTGYYFSGGAPLHITIYLQTDLIILQFDGMINFNWDFLGDLFLHQRGFNIGIEYNQKWAIEPYEQDEDEDEDDDSISLAFHKLFELAEEWVILGIWLIDHNLKRRKGSPSQKDSVKSGFTSPHLSKPFYTNDRKFLKVNLEQGEECLDHWQYLKPMHEGDYQKSSLYFADRLRQRVYDFAVRDHGDAHHFSCYSGLLGWDDL</sequence>
<dbReference type="Proteomes" id="UP000720189">
    <property type="component" value="Unassembled WGS sequence"/>
</dbReference>
<reference evidence="1" key="1">
    <citation type="journal article" date="2021" name="Nat. Commun.">
        <title>Genetic determinants of endophytism in the Arabidopsis root mycobiome.</title>
        <authorList>
            <person name="Mesny F."/>
            <person name="Miyauchi S."/>
            <person name="Thiergart T."/>
            <person name="Pickel B."/>
            <person name="Atanasova L."/>
            <person name="Karlsson M."/>
            <person name="Huettel B."/>
            <person name="Barry K.W."/>
            <person name="Haridas S."/>
            <person name="Chen C."/>
            <person name="Bauer D."/>
            <person name="Andreopoulos W."/>
            <person name="Pangilinan J."/>
            <person name="LaButti K."/>
            <person name="Riley R."/>
            <person name="Lipzen A."/>
            <person name="Clum A."/>
            <person name="Drula E."/>
            <person name="Henrissat B."/>
            <person name="Kohler A."/>
            <person name="Grigoriev I.V."/>
            <person name="Martin F.M."/>
            <person name="Hacquard S."/>
        </authorList>
    </citation>
    <scope>NUCLEOTIDE SEQUENCE</scope>
    <source>
        <strain evidence="1">MPI-CAGE-AT-0023</strain>
    </source>
</reference>
<accession>A0A9P9GK20</accession>
<dbReference type="AlphaFoldDB" id="A0A9P9GK20"/>
<organism evidence="1 2">
    <name type="scientific">Fusarium redolens</name>
    <dbReference type="NCBI Taxonomy" id="48865"/>
    <lineage>
        <taxon>Eukaryota</taxon>
        <taxon>Fungi</taxon>
        <taxon>Dikarya</taxon>
        <taxon>Ascomycota</taxon>
        <taxon>Pezizomycotina</taxon>
        <taxon>Sordariomycetes</taxon>
        <taxon>Hypocreomycetidae</taxon>
        <taxon>Hypocreales</taxon>
        <taxon>Nectriaceae</taxon>
        <taxon>Fusarium</taxon>
        <taxon>Fusarium redolens species complex</taxon>
    </lineage>
</organism>
<protein>
    <submittedName>
        <fullName evidence="1">Uncharacterized protein</fullName>
    </submittedName>
</protein>
<name>A0A9P9GK20_FUSRE</name>
<evidence type="ECO:0000313" key="1">
    <source>
        <dbReference type="EMBL" id="KAH7240366.1"/>
    </source>
</evidence>
<comment type="caution">
    <text evidence="1">The sequence shown here is derived from an EMBL/GenBank/DDBJ whole genome shotgun (WGS) entry which is preliminary data.</text>
</comment>
<proteinExistence type="predicted"/>